<dbReference type="PANTHER" id="PTHR43750">
    <property type="entry name" value="UDP-GLUCOSE 6-DEHYDROGENASE TUAD"/>
    <property type="match status" value="1"/>
</dbReference>
<dbReference type="NCBIfam" id="TIGR03026">
    <property type="entry name" value="NDP-sugDHase"/>
    <property type="match status" value="1"/>
</dbReference>
<dbReference type="InterPro" id="IPR036291">
    <property type="entry name" value="NAD(P)-bd_dom_sf"/>
</dbReference>
<dbReference type="InterPro" id="IPR028357">
    <property type="entry name" value="UDPglc_DH_bac"/>
</dbReference>
<comment type="caution">
    <text evidence="12">The sequence shown here is derived from an EMBL/GenBank/DDBJ whole genome shotgun (WGS) entry which is preliminary data.</text>
</comment>
<evidence type="ECO:0000256" key="7">
    <source>
        <dbReference type="PIRNR" id="PIRNR000124"/>
    </source>
</evidence>
<feature type="binding site" evidence="10">
    <location>
        <position position="86"/>
    </location>
    <ligand>
        <name>NAD(+)</name>
        <dbReference type="ChEBI" id="CHEBI:57540"/>
    </ligand>
</feature>
<dbReference type="GO" id="GO:0003979">
    <property type="term" value="F:UDP-glucose 6-dehydrogenase activity"/>
    <property type="evidence" value="ECO:0007669"/>
    <property type="project" value="UniProtKB-EC"/>
</dbReference>
<dbReference type="Gene3D" id="3.40.50.720">
    <property type="entry name" value="NAD(P)-binding Rossmann-like Domain"/>
    <property type="match status" value="2"/>
</dbReference>
<dbReference type="InterPro" id="IPR036220">
    <property type="entry name" value="UDP-Glc/GDP-Man_DH_C_sf"/>
</dbReference>
<proteinExistence type="inferred from homology"/>
<dbReference type="Proteomes" id="UP000230935">
    <property type="component" value="Unassembled WGS sequence"/>
</dbReference>
<comment type="similarity">
    <text evidence="2 7">Belongs to the UDP-glucose/GDP-mannose dehydrogenase family.</text>
</comment>
<feature type="binding site" evidence="9">
    <location>
        <begin position="155"/>
        <end position="158"/>
    </location>
    <ligand>
        <name>substrate</name>
    </ligand>
</feature>
<feature type="binding site" evidence="10">
    <location>
        <position position="30"/>
    </location>
    <ligand>
        <name>NAD(+)</name>
        <dbReference type="ChEBI" id="CHEBI:57540"/>
    </ligand>
</feature>
<dbReference type="InterPro" id="IPR014026">
    <property type="entry name" value="UDP-Glc/GDP-Man_DH_dimer"/>
</dbReference>
<feature type="binding site" evidence="10">
    <location>
        <position position="270"/>
    </location>
    <ligand>
        <name>NAD(+)</name>
        <dbReference type="ChEBI" id="CHEBI:57540"/>
    </ligand>
</feature>
<dbReference type="SUPFAM" id="SSF52413">
    <property type="entry name" value="UDP-glucose/GDP-mannose dehydrogenase C-terminal domain"/>
    <property type="match status" value="1"/>
</dbReference>
<feature type="binding site" evidence="9">
    <location>
        <begin position="256"/>
        <end position="260"/>
    </location>
    <ligand>
        <name>substrate</name>
    </ligand>
</feature>
<evidence type="ECO:0000256" key="4">
    <source>
        <dbReference type="ARBA" id="ARBA00023002"/>
    </source>
</evidence>
<feature type="binding site" evidence="10">
    <location>
        <position position="158"/>
    </location>
    <ligand>
        <name>NAD(+)</name>
        <dbReference type="ChEBI" id="CHEBI:57540"/>
    </ligand>
</feature>
<dbReference type="Pfam" id="PF00984">
    <property type="entry name" value="UDPG_MGDP_dh"/>
    <property type="match status" value="1"/>
</dbReference>
<comment type="pathway">
    <text evidence="1">Nucleotide-sugar biosynthesis; UDP-alpha-D-glucuronate biosynthesis; UDP-alpha-D-glucuronate from UDP-alpha-D-glucose: step 1/1.</text>
</comment>
<dbReference type="InterPro" id="IPR008927">
    <property type="entry name" value="6-PGluconate_DH-like_C_sf"/>
</dbReference>
<dbReference type="InterPro" id="IPR017476">
    <property type="entry name" value="UDP-Glc/GDP-Man"/>
</dbReference>
<evidence type="ECO:0000256" key="8">
    <source>
        <dbReference type="PIRSR" id="PIRSR500134-1"/>
    </source>
</evidence>
<protein>
    <recommendedName>
        <fullName evidence="3 7">UDP-glucose 6-dehydrogenase</fullName>
        <ecNumber evidence="3 7">1.1.1.22</ecNumber>
    </recommendedName>
</protein>
<dbReference type="Pfam" id="PF03721">
    <property type="entry name" value="UDPG_MGDP_dh_N"/>
    <property type="match status" value="1"/>
</dbReference>
<evidence type="ECO:0000313" key="13">
    <source>
        <dbReference type="Proteomes" id="UP000230935"/>
    </source>
</evidence>
<evidence type="ECO:0000256" key="1">
    <source>
        <dbReference type="ARBA" id="ARBA00004701"/>
    </source>
</evidence>
<dbReference type="UniPathway" id="UPA00038">
    <property type="reaction ID" value="UER00491"/>
</dbReference>
<feature type="binding site" evidence="9">
    <location>
        <position position="211"/>
    </location>
    <ligand>
        <name>substrate</name>
    </ligand>
</feature>
<dbReference type="GO" id="GO:0006065">
    <property type="term" value="P:UDP-glucuronate biosynthetic process"/>
    <property type="evidence" value="ECO:0007669"/>
    <property type="project" value="UniProtKB-UniPathway"/>
</dbReference>
<evidence type="ECO:0000256" key="10">
    <source>
        <dbReference type="PIRSR" id="PIRSR500134-3"/>
    </source>
</evidence>
<evidence type="ECO:0000313" key="12">
    <source>
        <dbReference type="EMBL" id="PIS05165.1"/>
    </source>
</evidence>
<feature type="binding site" evidence="10">
    <location>
        <position position="35"/>
    </location>
    <ligand>
        <name>NAD(+)</name>
        <dbReference type="ChEBI" id="CHEBI:57540"/>
    </ligand>
</feature>
<evidence type="ECO:0000256" key="5">
    <source>
        <dbReference type="ARBA" id="ARBA00023027"/>
    </source>
</evidence>
<evidence type="ECO:0000256" key="2">
    <source>
        <dbReference type="ARBA" id="ARBA00006601"/>
    </source>
</evidence>
<feature type="binding site" evidence="10">
    <location>
        <position position="124"/>
    </location>
    <ligand>
        <name>NAD(+)</name>
        <dbReference type="ChEBI" id="CHEBI:57540"/>
    </ligand>
</feature>
<feature type="active site" description="Nucleophile" evidence="8">
    <location>
        <position position="267"/>
    </location>
</feature>
<reference evidence="13" key="1">
    <citation type="submission" date="2017-09" db="EMBL/GenBank/DDBJ databases">
        <title>Depth-based differentiation of microbial function through sediment-hosted aquifers and enrichment of novel symbionts in the deep terrestrial subsurface.</title>
        <authorList>
            <person name="Probst A.J."/>
            <person name="Ladd B."/>
            <person name="Jarett J.K."/>
            <person name="Geller-Mcgrath D.E."/>
            <person name="Sieber C.M.K."/>
            <person name="Emerson J.B."/>
            <person name="Anantharaman K."/>
            <person name="Thomas B.C."/>
            <person name="Malmstrom R."/>
            <person name="Stieglmeier M."/>
            <person name="Klingl A."/>
            <person name="Woyke T."/>
            <person name="Ryan C.M."/>
            <person name="Banfield J.F."/>
        </authorList>
    </citation>
    <scope>NUCLEOTIDE SEQUENCE [LARGE SCALE GENOMIC DNA]</scope>
</reference>
<keyword evidence="5 7" id="KW-0520">NAD</keyword>
<sequence length="436" mass="47818">MKAAIIGTGYVGLTTGVCLAHIGHDIICVDNNPEKIKLLQSGTSPIFEPHLEDLLKENMAKRKISFSDSIKKAVLDSDVVFVCVNTPPKKDGHPDLKYVEQVTKEIAEALKTKHGFKVIVDKSTVPVKTAEKVSDTIKKYTNGNGNVAVVSNPEFLREGQAMHDTFYPDRIVIGSDSDRATEIMLKLYAPIIEKSKPGVRITSVKSAELIKHGANSFLATKISFANLIAEIAEASGADALEILEAIGLDERIGKQFLNPGIGYGGSCFPKDVAAFKKTLEMFDIDSSLLASVEKINDDAIKNFVKKIEKELWVLDGKQIGVLGVAFKPNTDDIRNSPALKIIKRLQQDGSQVTAYDPQAMDNAKKENPDIKFVNNPYDVAKGADAILICTEWGEFKKLDLAKVKSLMNTPIIFDGRNLFDPQDMAELGFKYFGIGR</sequence>
<dbReference type="PIRSF" id="PIRSF000124">
    <property type="entry name" value="UDPglc_GDPman_dh"/>
    <property type="match status" value="1"/>
</dbReference>
<dbReference type="GO" id="GO:0051287">
    <property type="term" value="F:NAD binding"/>
    <property type="evidence" value="ECO:0007669"/>
    <property type="project" value="InterPro"/>
</dbReference>
<evidence type="ECO:0000256" key="9">
    <source>
        <dbReference type="PIRSR" id="PIRSR500134-2"/>
    </source>
</evidence>
<organism evidence="12 13">
    <name type="scientific">Candidatus Buchananbacteria bacterium CG10_big_fil_rev_8_21_14_0_10_42_9</name>
    <dbReference type="NCBI Taxonomy" id="1974526"/>
    <lineage>
        <taxon>Bacteria</taxon>
        <taxon>Candidatus Buchananiibacteriota</taxon>
    </lineage>
</organism>
<accession>A0A2H0W1B4</accession>
<dbReference type="EC" id="1.1.1.22" evidence="3 7"/>
<feature type="binding site" evidence="9">
    <location>
        <position position="264"/>
    </location>
    <ligand>
        <name>substrate</name>
    </ligand>
</feature>
<dbReference type="Gene3D" id="1.20.5.100">
    <property type="entry name" value="Cytochrome c1, transmembrane anchor, C-terminal"/>
    <property type="match status" value="1"/>
</dbReference>
<dbReference type="PANTHER" id="PTHR43750:SF3">
    <property type="entry name" value="UDP-GLUCOSE 6-DEHYDROGENASE TUAD"/>
    <property type="match status" value="1"/>
</dbReference>
<evidence type="ECO:0000256" key="6">
    <source>
        <dbReference type="ARBA" id="ARBA00047473"/>
    </source>
</evidence>
<dbReference type="SUPFAM" id="SSF48179">
    <property type="entry name" value="6-phosphogluconate dehydrogenase C-terminal domain-like"/>
    <property type="match status" value="1"/>
</dbReference>
<keyword evidence="4 7" id="KW-0560">Oxidoreductase</keyword>
<comment type="catalytic activity">
    <reaction evidence="6 7">
        <text>UDP-alpha-D-glucose + 2 NAD(+) + H2O = UDP-alpha-D-glucuronate + 2 NADH + 3 H(+)</text>
        <dbReference type="Rhea" id="RHEA:23596"/>
        <dbReference type="ChEBI" id="CHEBI:15377"/>
        <dbReference type="ChEBI" id="CHEBI:15378"/>
        <dbReference type="ChEBI" id="CHEBI:57540"/>
        <dbReference type="ChEBI" id="CHEBI:57945"/>
        <dbReference type="ChEBI" id="CHEBI:58052"/>
        <dbReference type="ChEBI" id="CHEBI:58885"/>
        <dbReference type="EC" id="1.1.1.22"/>
    </reaction>
</comment>
<dbReference type="AlphaFoldDB" id="A0A2H0W1B4"/>
<dbReference type="InterPro" id="IPR001732">
    <property type="entry name" value="UDP-Glc/GDP-Man_DH_N"/>
</dbReference>
<dbReference type="InterPro" id="IPR014027">
    <property type="entry name" value="UDP-Glc/GDP-Man_DH_C"/>
</dbReference>
<dbReference type="PIRSF" id="PIRSF500134">
    <property type="entry name" value="UDPglc_DH_bac"/>
    <property type="match status" value="1"/>
</dbReference>
<feature type="binding site" evidence="9">
    <location>
        <position position="327"/>
    </location>
    <ligand>
        <name>substrate</name>
    </ligand>
</feature>
<gene>
    <name evidence="12" type="ORF">COT81_02380</name>
</gene>
<name>A0A2H0W1B4_9BACT</name>
<dbReference type="SMART" id="SM00984">
    <property type="entry name" value="UDPG_MGDP_dh_C"/>
    <property type="match status" value="1"/>
</dbReference>
<evidence type="ECO:0000259" key="11">
    <source>
        <dbReference type="SMART" id="SM00984"/>
    </source>
</evidence>
<dbReference type="EMBL" id="PEZZ01000017">
    <property type="protein sequence ID" value="PIS05165.1"/>
    <property type="molecule type" value="Genomic_DNA"/>
</dbReference>
<evidence type="ECO:0000256" key="3">
    <source>
        <dbReference type="ARBA" id="ARBA00012954"/>
    </source>
</evidence>
<dbReference type="SUPFAM" id="SSF51735">
    <property type="entry name" value="NAD(P)-binding Rossmann-fold domains"/>
    <property type="match status" value="1"/>
</dbReference>
<dbReference type="Pfam" id="PF03720">
    <property type="entry name" value="UDPG_MGDP_dh_C"/>
    <property type="match status" value="1"/>
</dbReference>
<feature type="binding site" evidence="10">
    <location>
        <position position="334"/>
    </location>
    <ligand>
        <name>NAD(+)</name>
        <dbReference type="ChEBI" id="CHEBI:57540"/>
    </ligand>
</feature>
<dbReference type="GO" id="GO:0000271">
    <property type="term" value="P:polysaccharide biosynthetic process"/>
    <property type="evidence" value="ECO:0007669"/>
    <property type="project" value="InterPro"/>
</dbReference>
<feature type="domain" description="UDP-glucose/GDP-mannose dehydrogenase C-terminal" evidence="11">
    <location>
        <begin position="320"/>
        <end position="421"/>
    </location>
</feature>